<dbReference type="PANTHER" id="PTHR42732">
    <property type="entry name" value="BETA-GALACTOSIDASE"/>
    <property type="match status" value="1"/>
</dbReference>
<dbReference type="SUPFAM" id="SSF49303">
    <property type="entry name" value="beta-Galactosidase/glucuronidase domain"/>
    <property type="match status" value="1"/>
</dbReference>
<evidence type="ECO:0000259" key="6">
    <source>
        <dbReference type="Pfam" id="PF02837"/>
    </source>
</evidence>
<dbReference type="InterPro" id="IPR006101">
    <property type="entry name" value="Glyco_hydro_2"/>
</dbReference>
<dbReference type="EMBL" id="JACSPP010000015">
    <property type="protein sequence ID" value="MBD8040135.1"/>
    <property type="molecule type" value="Genomic_DNA"/>
</dbReference>
<keyword evidence="10" id="KW-1185">Reference proteome</keyword>
<dbReference type="Gene3D" id="3.20.20.80">
    <property type="entry name" value="Glycosidases"/>
    <property type="match status" value="1"/>
</dbReference>
<keyword evidence="3" id="KW-0326">Glycosidase</keyword>
<feature type="domain" description="Glycosyl hydrolases family 2 sugar binding" evidence="6">
    <location>
        <begin position="91"/>
        <end position="183"/>
    </location>
</feature>
<dbReference type="InterPro" id="IPR008979">
    <property type="entry name" value="Galactose-bd-like_sf"/>
</dbReference>
<dbReference type="InterPro" id="IPR006103">
    <property type="entry name" value="Glyco_hydro_2_cat"/>
</dbReference>
<dbReference type="InterPro" id="IPR036156">
    <property type="entry name" value="Beta-gal/glucu_dom_sf"/>
</dbReference>
<evidence type="ECO:0000256" key="2">
    <source>
        <dbReference type="ARBA" id="ARBA00022801"/>
    </source>
</evidence>
<evidence type="ECO:0000256" key="1">
    <source>
        <dbReference type="ARBA" id="ARBA00007401"/>
    </source>
</evidence>
<dbReference type="Pfam" id="PF16355">
    <property type="entry name" value="DUF4982"/>
    <property type="match status" value="1"/>
</dbReference>
<dbReference type="Pfam" id="PF00703">
    <property type="entry name" value="Glyco_hydro_2"/>
    <property type="match status" value="1"/>
</dbReference>
<keyword evidence="2" id="KW-0378">Hydrolase</keyword>
<dbReference type="Proteomes" id="UP000620874">
    <property type="component" value="Unassembled WGS sequence"/>
</dbReference>
<evidence type="ECO:0000259" key="4">
    <source>
        <dbReference type="Pfam" id="PF00703"/>
    </source>
</evidence>
<evidence type="ECO:0000313" key="10">
    <source>
        <dbReference type="Proteomes" id="UP000620874"/>
    </source>
</evidence>
<dbReference type="InterPro" id="IPR051913">
    <property type="entry name" value="GH2_Domain-Containing"/>
</dbReference>
<dbReference type="PRINTS" id="PR00132">
    <property type="entry name" value="GLHYDRLASE2"/>
</dbReference>
<dbReference type="SUPFAM" id="SSF51445">
    <property type="entry name" value="(Trans)glycosidases"/>
    <property type="match status" value="1"/>
</dbReference>
<reference evidence="9 10" key="1">
    <citation type="submission" date="2020-08" db="EMBL/GenBank/DDBJ databases">
        <title>A Genomic Blueprint of the Chicken Gut Microbiome.</title>
        <authorList>
            <person name="Gilroy R."/>
            <person name="Ravi A."/>
            <person name="Getino M."/>
            <person name="Pursley I."/>
            <person name="Horton D.L."/>
            <person name="Alikhan N.-F."/>
            <person name="Baker D."/>
            <person name="Gharbi K."/>
            <person name="Hall N."/>
            <person name="Watson M."/>
            <person name="Adriaenssens E.M."/>
            <person name="Foster-Nyarko E."/>
            <person name="Jarju S."/>
            <person name="Secka A."/>
            <person name="Antonio M."/>
            <person name="Oren A."/>
            <person name="Chaudhuri R."/>
            <person name="La Ragione R.M."/>
            <person name="Hildebrand F."/>
            <person name="Pallen M.J."/>
        </authorList>
    </citation>
    <scope>NUCLEOTIDE SEQUENCE [LARGE SCALE GENOMIC DNA]</scope>
    <source>
        <strain evidence="9 10">Sa1CVN1</strain>
    </source>
</reference>
<evidence type="ECO:0000256" key="3">
    <source>
        <dbReference type="ARBA" id="ARBA00023295"/>
    </source>
</evidence>
<dbReference type="InterPro" id="IPR013783">
    <property type="entry name" value="Ig-like_fold"/>
</dbReference>
<protein>
    <submittedName>
        <fullName evidence="9">DUF4982 domain-containing protein</fullName>
    </submittedName>
</protein>
<organism evidence="9 10">
    <name type="scientific">Phocaeicola intestinalis</name>
    <dbReference type="NCBI Taxonomy" id="2762212"/>
    <lineage>
        <taxon>Bacteria</taxon>
        <taxon>Pseudomonadati</taxon>
        <taxon>Bacteroidota</taxon>
        <taxon>Bacteroidia</taxon>
        <taxon>Bacteroidales</taxon>
        <taxon>Bacteroidaceae</taxon>
        <taxon>Phocaeicola</taxon>
    </lineage>
</organism>
<feature type="domain" description="Glycoside hydrolase family 2 immunoglobulin-like beta-sandwich" evidence="4">
    <location>
        <begin position="188"/>
        <end position="289"/>
    </location>
</feature>
<dbReference type="Pfam" id="PF02836">
    <property type="entry name" value="Glyco_hydro_2_C"/>
    <property type="match status" value="1"/>
</dbReference>
<dbReference type="Pfam" id="PF18565">
    <property type="entry name" value="Glyco_hydro2_C5"/>
    <property type="match status" value="1"/>
</dbReference>
<feature type="domain" description="Glycoside hydrolase family 2 catalytic" evidence="5">
    <location>
        <begin position="297"/>
        <end position="450"/>
    </location>
</feature>
<evidence type="ECO:0000259" key="7">
    <source>
        <dbReference type="Pfam" id="PF16355"/>
    </source>
</evidence>
<evidence type="ECO:0000259" key="5">
    <source>
        <dbReference type="Pfam" id="PF02836"/>
    </source>
</evidence>
<dbReference type="Gene3D" id="2.60.120.260">
    <property type="entry name" value="Galactose-binding domain-like"/>
    <property type="match status" value="1"/>
</dbReference>
<comment type="similarity">
    <text evidence="1">Belongs to the glycosyl hydrolase 2 family.</text>
</comment>
<comment type="caution">
    <text evidence="9">The sequence shown here is derived from an EMBL/GenBank/DDBJ whole genome shotgun (WGS) entry which is preliminary data.</text>
</comment>
<dbReference type="InterPro" id="IPR032311">
    <property type="entry name" value="DUF4982"/>
</dbReference>
<name>A0ABR8Y7D8_9BACT</name>
<dbReference type="InterPro" id="IPR017853">
    <property type="entry name" value="GH"/>
</dbReference>
<dbReference type="Pfam" id="PF02837">
    <property type="entry name" value="Glyco_hydro_2_N"/>
    <property type="match status" value="1"/>
</dbReference>
<dbReference type="InterPro" id="IPR006102">
    <property type="entry name" value="Ig-like_GH2"/>
</dbReference>
<evidence type="ECO:0000313" key="9">
    <source>
        <dbReference type="EMBL" id="MBD8040135.1"/>
    </source>
</evidence>
<dbReference type="InterPro" id="IPR006104">
    <property type="entry name" value="Glyco_hydro_2_N"/>
</dbReference>
<feature type="domain" description="DUF4982" evidence="7">
    <location>
        <begin position="619"/>
        <end position="674"/>
    </location>
</feature>
<accession>A0ABR8Y7D8</accession>
<dbReference type="SUPFAM" id="SSF49785">
    <property type="entry name" value="Galactose-binding domain-like"/>
    <property type="match status" value="1"/>
</dbReference>
<evidence type="ECO:0000259" key="8">
    <source>
        <dbReference type="Pfam" id="PF18565"/>
    </source>
</evidence>
<dbReference type="PANTHER" id="PTHR42732:SF1">
    <property type="entry name" value="BETA-MANNOSIDASE"/>
    <property type="match status" value="1"/>
</dbReference>
<proteinExistence type="inferred from homology"/>
<dbReference type="Gene3D" id="2.60.40.10">
    <property type="entry name" value="Immunoglobulins"/>
    <property type="match status" value="3"/>
</dbReference>
<sequence length="798" mass="90307">MQQIQKPKLIPMKKQILMYALLVLCLSVSASSGKQLFNNGWRFRLGDIAEAKNEVFDDGVWRELTLPHDWSIEGRFDKDAPAGNDGGYLPAGIGWYRKTFELPKAIEGRKYQLYFEGIYMNSEVYVNGQRAGGHPYGYSSFFVDITSYVKTGKNTVAVRVDNSQQKNCRWYTGSGIYRNVWLVESELVHIANWGIQVTTPDLHTAVVKTDIENETDEKRTVEVKTEVSGQHQTETIVLEPGERIGVTHTLALSDAKPWSPDTPNLYTARITVTEEGETVDCKEERFGFRTLACSAEKGFLLNGKAVLLNGGCLHHDNGILGAAAYDRAEWRKAELMKQAGFNAVRTSHNIPSEIFLHACDELGLLVIDEAFDGWRDAKNTYDYHTLFDEWWERDIEAMVLRDRNHPSIFCWSIGNEVIERKKIEVVTTARKLAGLCRKLDPTRPVTSALAAWDKDWEIYDPLAEAHDIVGYNYMIHKSEGDHQRVPSRIMMQTESYPNDAWKNFRKVKDHAYIIGDFVWTAVDYIGESGIGRWYYEGDVPGEHYHRPLYPWHAAYCGDIDLTGLRKPISHYRSMLWNDAGDEHLYIAVKEPDGYKGKIQTTQWGTWPTFASWNWEGHEGKPIEVEVYSHYPMVRLYLNDQLIEEKPVAEMKAVFSLAYTPGVLKAEGIRNGETIETQTLRTAGKPVALRLTADRSKLNADGQDLSFIVIEAIDAEGQTVPVADNRLSVSVEGAATLLALGNADIKDEDPYFDSTHRLWKGRALLVVRSNKKSGKASIQVSVGDIGGKDMKQRLSLSFR</sequence>
<feature type="domain" description="Glycoside hydrolase family 2" evidence="8">
    <location>
        <begin position="688"/>
        <end position="785"/>
    </location>
</feature>
<gene>
    <name evidence="9" type="ORF">H9625_06690</name>
</gene>
<dbReference type="InterPro" id="IPR040605">
    <property type="entry name" value="Glyco_hydro2_dom5"/>
</dbReference>